<feature type="signal peptide" evidence="1">
    <location>
        <begin position="1"/>
        <end position="18"/>
    </location>
</feature>
<dbReference type="RefSeq" id="WP_260541859.1">
    <property type="nucleotide sequence ID" value="NZ_CP106831.1"/>
</dbReference>
<name>A0ABY8V506_9FLAO</name>
<dbReference type="Pfam" id="PF10677">
    <property type="entry name" value="DUF2490"/>
    <property type="match status" value="1"/>
</dbReference>
<proteinExistence type="predicted"/>
<sequence length="255" mass="29629">MKYISFLSFLLFSICINAQVSPPGLGDTNGASWFALGMKQDLNEKIESMTYVGLGLKSDEENYNITSKPAIIVINQEFYHQLDKHWKVSYALSYRKQMEYSMDDDIENISTQNEMRIYGRVAYSTSIGKVKLTQTVRQEARKFVDHHWKNTDEPIQLRSRLKSQISVPIDLENHHTITGGAEILFATNKHNLSKEWSRFKYKESRFTLFYTFRPQNTPLAISLGYMNNLIEKNATHSTHYASIDITWENPFKIFS</sequence>
<keyword evidence="1" id="KW-0732">Signal</keyword>
<evidence type="ECO:0000313" key="2">
    <source>
        <dbReference type="EMBL" id="WIH96636.1"/>
    </source>
</evidence>
<evidence type="ECO:0000256" key="1">
    <source>
        <dbReference type="SAM" id="SignalP"/>
    </source>
</evidence>
<dbReference type="EMBL" id="CP106831">
    <property type="protein sequence ID" value="WIH96636.1"/>
    <property type="molecule type" value="Genomic_DNA"/>
</dbReference>
<reference evidence="2 3" key="1">
    <citation type="submission" date="2022-09" db="EMBL/GenBank/DDBJ databases">
        <title>Whole genome sequencing analysis of tet(X)-positive Empedobacter falsenii YWS9-3.</title>
        <authorList>
            <person name="Chen C."/>
            <person name="Lv Y.-L."/>
        </authorList>
    </citation>
    <scope>NUCLEOTIDE SEQUENCE [LARGE SCALE GENOMIC DNA]</scope>
    <source>
        <strain evidence="2 3">YWS9-3_T</strain>
    </source>
</reference>
<keyword evidence="3" id="KW-1185">Reference proteome</keyword>
<accession>A0ABY8V506</accession>
<organism evidence="2 3">
    <name type="scientific">Empedobacter falsenii</name>
    <dbReference type="NCBI Taxonomy" id="343874"/>
    <lineage>
        <taxon>Bacteria</taxon>
        <taxon>Pseudomonadati</taxon>
        <taxon>Bacteroidota</taxon>
        <taxon>Flavobacteriia</taxon>
        <taxon>Flavobacteriales</taxon>
        <taxon>Weeksellaceae</taxon>
        <taxon>Empedobacter</taxon>
    </lineage>
</organism>
<gene>
    <name evidence="2" type="ORF">OBA43_10235</name>
</gene>
<dbReference type="Proteomes" id="UP001223501">
    <property type="component" value="Chromosome"/>
</dbReference>
<dbReference type="InterPro" id="IPR019619">
    <property type="entry name" value="DUF2490"/>
</dbReference>
<evidence type="ECO:0000313" key="3">
    <source>
        <dbReference type="Proteomes" id="UP001223501"/>
    </source>
</evidence>
<feature type="chain" id="PRO_5046841502" evidence="1">
    <location>
        <begin position="19"/>
        <end position="255"/>
    </location>
</feature>
<protein>
    <submittedName>
        <fullName evidence="2">DUF2490 domain-containing protein</fullName>
    </submittedName>
</protein>